<dbReference type="Proteomes" id="UP001200430">
    <property type="component" value="Unassembled WGS sequence"/>
</dbReference>
<keyword evidence="2" id="KW-1185">Reference proteome</keyword>
<dbReference type="EMBL" id="JAKGUD010000010">
    <property type="protein sequence ID" value="MCF4143109.1"/>
    <property type="molecule type" value="Genomic_DNA"/>
</dbReference>
<sequence length="185" mass="20953">MRHFPEPARLVVTIGGRPHKLRYLTRADVSALVVSIRELCDGEIPEDGREAMDALLAERRVLDPILMDAFPTADSIPAEDADVKSGLLAIVWEVNKVPDILEDLKTHGEDGADDSEGDPLAWPKFCLHMRRNFGIDEETMFHRWTYWQFVGFIEAAQEILDPDDERGKGKRRTIEDLVKDGVRGM</sequence>
<accession>A0ABS9EQX1</accession>
<proteinExistence type="predicted"/>
<gene>
    <name evidence="1" type="ORF">L2W38_09825</name>
</gene>
<name>A0ABS9EQX1_9BACT</name>
<protein>
    <recommendedName>
        <fullName evidence="3">Tail assembly chaperone</fullName>
    </recommendedName>
</protein>
<dbReference type="RefSeq" id="WP_236099813.1">
    <property type="nucleotide sequence ID" value="NZ_JAKGUD010000010.1"/>
</dbReference>
<evidence type="ECO:0000313" key="2">
    <source>
        <dbReference type="Proteomes" id="UP001200430"/>
    </source>
</evidence>
<comment type="caution">
    <text evidence="1">The sequence shown here is derived from an EMBL/GenBank/DDBJ whole genome shotgun (WGS) entry which is preliminary data.</text>
</comment>
<organism evidence="1 2">
    <name type="scientific">Dethiosulfovibrio marinus</name>
    <dbReference type="NCBI Taxonomy" id="133532"/>
    <lineage>
        <taxon>Bacteria</taxon>
        <taxon>Thermotogati</taxon>
        <taxon>Synergistota</taxon>
        <taxon>Synergistia</taxon>
        <taxon>Synergistales</taxon>
        <taxon>Dethiosulfovibrionaceae</taxon>
        <taxon>Dethiosulfovibrio</taxon>
    </lineage>
</organism>
<evidence type="ECO:0000313" key="1">
    <source>
        <dbReference type="EMBL" id="MCF4143109.1"/>
    </source>
</evidence>
<evidence type="ECO:0008006" key="3">
    <source>
        <dbReference type="Google" id="ProtNLM"/>
    </source>
</evidence>
<reference evidence="1 2" key="1">
    <citation type="submission" date="2022-01" db="EMBL/GenBank/DDBJ databases">
        <title>Dethiosulfovibrio faecalis sp. nov., a novel proteolytic, non-sulfur-reducing bacterium isolated from a marine aquaculture solid waste bioreactor.</title>
        <authorList>
            <person name="Grabowski S."/>
            <person name="Apolinario E."/>
            <person name="Schneider N."/>
            <person name="Marshall C.W."/>
            <person name="Sowers K.R."/>
        </authorList>
    </citation>
    <scope>NUCLEOTIDE SEQUENCE [LARGE SCALE GENOMIC DNA]</scope>
    <source>
        <strain evidence="1 2">DSM 12537</strain>
    </source>
</reference>